<protein>
    <recommendedName>
        <fullName evidence="12">DNA 3'-5' helicase</fullName>
        <ecNumber evidence="12">5.6.2.4</ecNumber>
    </recommendedName>
</protein>
<keyword evidence="8" id="KW-0238">DNA-binding</keyword>
<dbReference type="AlphaFoldDB" id="A0A563VRQ5"/>
<dbReference type="Pfam" id="PF13361">
    <property type="entry name" value="UvrD_C"/>
    <property type="match status" value="1"/>
</dbReference>
<dbReference type="Pfam" id="PF12705">
    <property type="entry name" value="PDDEXK_1"/>
    <property type="match status" value="1"/>
</dbReference>
<evidence type="ECO:0000256" key="2">
    <source>
        <dbReference type="ARBA" id="ARBA00022741"/>
    </source>
</evidence>
<feature type="domain" description="UvrD-like helicase ATP-binding" evidence="15">
    <location>
        <begin position="1"/>
        <end position="417"/>
    </location>
</feature>
<dbReference type="SUPFAM" id="SSF52540">
    <property type="entry name" value="P-loop containing nucleoside triphosphate hydrolases"/>
    <property type="match status" value="1"/>
</dbReference>
<keyword evidence="7 14" id="KW-0067">ATP-binding</keyword>
<evidence type="ECO:0000313" key="18">
    <source>
        <dbReference type="Proteomes" id="UP000320055"/>
    </source>
</evidence>
<dbReference type="InterPro" id="IPR011335">
    <property type="entry name" value="Restrct_endonuc-II-like"/>
</dbReference>
<dbReference type="InterPro" id="IPR000212">
    <property type="entry name" value="DNA_helicase_UvrD/REP"/>
</dbReference>
<dbReference type="PROSITE" id="PS51217">
    <property type="entry name" value="UVRD_HELICASE_CTER"/>
    <property type="match status" value="1"/>
</dbReference>
<name>A0A563VRQ5_9CYAN</name>
<evidence type="ECO:0000256" key="3">
    <source>
        <dbReference type="ARBA" id="ARBA00022763"/>
    </source>
</evidence>
<comment type="catalytic activity">
    <reaction evidence="13">
        <text>ATP + H2O = ADP + phosphate + H(+)</text>
        <dbReference type="Rhea" id="RHEA:13065"/>
        <dbReference type="ChEBI" id="CHEBI:15377"/>
        <dbReference type="ChEBI" id="CHEBI:15378"/>
        <dbReference type="ChEBI" id="CHEBI:30616"/>
        <dbReference type="ChEBI" id="CHEBI:43474"/>
        <dbReference type="ChEBI" id="CHEBI:456216"/>
        <dbReference type="EC" id="5.6.2.4"/>
    </reaction>
</comment>
<proteinExistence type="predicted"/>
<keyword evidence="6" id="KW-0269">Exonuclease</keyword>
<dbReference type="Gene3D" id="3.90.320.10">
    <property type="match status" value="1"/>
</dbReference>
<dbReference type="PANTHER" id="PTHR11070:SF48">
    <property type="entry name" value="ATP-DEPENDENT HELICASE_NUCLEASE SUBUNIT A"/>
    <property type="match status" value="1"/>
</dbReference>
<dbReference type="Pfam" id="PF00580">
    <property type="entry name" value="UvrD-helicase"/>
    <property type="match status" value="1"/>
</dbReference>
<evidence type="ECO:0000256" key="13">
    <source>
        <dbReference type="ARBA" id="ARBA00048988"/>
    </source>
</evidence>
<dbReference type="InterPro" id="IPR014016">
    <property type="entry name" value="UvrD-like_ATP-bd"/>
</dbReference>
<dbReference type="GO" id="GO:0043138">
    <property type="term" value="F:3'-5' DNA helicase activity"/>
    <property type="evidence" value="ECO:0007669"/>
    <property type="project" value="UniProtKB-EC"/>
</dbReference>
<dbReference type="Proteomes" id="UP000320055">
    <property type="component" value="Unassembled WGS sequence"/>
</dbReference>
<feature type="domain" description="UvrD-like helicase C-terminal" evidence="16">
    <location>
        <begin position="450"/>
        <end position="741"/>
    </location>
</feature>
<dbReference type="EMBL" id="CAACVJ010000158">
    <property type="protein sequence ID" value="VEP14101.1"/>
    <property type="molecule type" value="Genomic_DNA"/>
</dbReference>
<dbReference type="PROSITE" id="PS51198">
    <property type="entry name" value="UVRD_HELICASE_ATP_BIND"/>
    <property type="match status" value="1"/>
</dbReference>
<dbReference type="InterPro" id="IPR038726">
    <property type="entry name" value="PDDEXK_AddAB-type"/>
</dbReference>
<dbReference type="Gene3D" id="1.10.486.10">
    <property type="entry name" value="PCRA, domain 4"/>
    <property type="match status" value="1"/>
</dbReference>
<evidence type="ECO:0000259" key="16">
    <source>
        <dbReference type="PROSITE" id="PS51217"/>
    </source>
</evidence>
<dbReference type="InterPro" id="IPR011604">
    <property type="entry name" value="PDDEXK-like_dom_sf"/>
</dbReference>
<evidence type="ECO:0000256" key="6">
    <source>
        <dbReference type="ARBA" id="ARBA00022839"/>
    </source>
</evidence>
<keyword evidence="10" id="KW-0413">Isomerase</keyword>
<keyword evidence="9" id="KW-0234">DNA repair</keyword>
<dbReference type="GO" id="GO:0005829">
    <property type="term" value="C:cytosol"/>
    <property type="evidence" value="ECO:0007669"/>
    <property type="project" value="TreeGrafter"/>
</dbReference>
<sequence>MSLTPEQKAAVYTSSSVIVVASAGTGKTHLLTERFLFYLQNRNISPLQIVAVTFTEKAARELRSRIRGLIKENLPDRFYVLAELEAAPISTIHALAGRICQENSEVAGIPANFAVLEDAKAKIWLQEGIEAALANLPPQCFTDIPYSLMKETINCLLNDPYTAEKALQQGIQDWEALINLGRKEALKKLFNHDLWQKSRDILLKNIGNSGDKLETIRQDVVVAIEELEEGNYSNHLIAVLDKIKLNVGSKKNWQDITIVKNALKEIRELTKEVIKEGLIDLKLSEADARLQKMLPALTEAYRDVTNHLTQLKQQARVLTFADLEIYALKALANPQVREYYQQRWRVFLVDEFQDTNPTQAELLKALTSNVELTIVGDIKQSIYGFRRADIRVFADFRENILQNQGKEVVLSTSFRTHQPLITQINQIFQPLLGENQQDLVAYREFSPNGEQGSNGDGKTIENSVETFHETSLSEKFVPYIQVFAVASDKETDKSQRQRVEAYHIAARIEQILDNKTLVHDKQSQTLRPIEPGDILVLTRTWSPLEIYGEAISALGIPIAPAGGGNLLTTREAKDCWALLRFLADTQDNIALVAVLRSPWFAISDRILFQIAQTFPRQDKEDRPSWWESIQSSDYPELEYPVRVLTELLEQRDIDPPSRLLQKSDRLTGYTAIISNLAGGKRRLADWKGFREFIKELEAGTQDIFGVVRDLKQLYDNEAQIARPTLEIDNAVALMTIYAAKGLERSLVVVADLNKEKPPSYPTVYFSREWGVAVKSKDDRNNYQKPVLYKWLENQKQNQESVEALRVLYVALTRARDYLILTANQEDKGDLKLLSPGLAAAEIPIEIIPFEAKKSFFTAAPLPPIPNSSPALLINSVGSGIFELPVTALTEYARCPYRFQFQYLQGHPGVGEGIAYGMEIGSLVHKALEHNITNTTRLTPFCSHSLSQETVTEALDLVADFLNSNTYKIFRDTAIKKEHPVNLKIGKINFSGVVDLLGKDWLLDYKSDRLINPEHHRFQLWAYSQALGYNHAYIAYLRHNYVYSFEEINLDAISFEAEQLVTEIVAGNYQPKPSIENCSICPYNSLCKFNISLISDR</sequence>
<evidence type="ECO:0000256" key="9">
    <source>
        <dbReference type="ARBA" id="ARBA00023204"/>
    </source>
</evidence>
<comment type="catalytic activity">
    <reaction evidence="11">
        <text>Couples ATP hydrolysis with the unwinding of duplex DNA by translocating in the 3'-5' direction.</text>
        <dbReference type="EC" id="5.6.2.4"/>
    </reaction>
</comment>
<keyword evidence="2 14" id="KW-0547">Nucleotide-binding</keyword>
<evidence type="ECO:0000256" key="10">
    <source>
        <dbReference type="ARBA" id="ARBA00023235"/>
    </source>
</evidence>
<gene>
    <name evidence="17" type="ORF">H1P_2400003</name>
</gene>
<dbReference type="EC" id="5.6.2.4" evidence="12"/>
<dbReference type="InterPro" id="IPR027417">
    <property type="entry name" value="P-loop_NTPase"/>
</dbReference>
<evidence type="ECO:0000256" key="12">
    <source>
        <dbReference type="ARBA" id="ARBA00034808"/>
    </source>
</evidence>
<dbReference type="GO" id="GO:0004527">
    <property type="term" value="F:exonuclease activity"/>
    <property type="evidence" value="ECO:0007669"/>
    <property type="project" value="UniProtKB-KW"/>
</dbReference>
<dbReference type="GO" id="GO:0003677">
    <property type="term" value="F:DNA binding"/>
    <property type="evidence" value="ECO:0007669"/>
    <property type="project" value="UniProtKB-KW"/>
</dbReference>
<dbReference type="GO" id="GO:0000725">
    <property type="term" value="P:recombinational repair"/>
    <property type="evidence" value="ECO:0007669"/>
    <property type="project" value="TreeGrafter"/>
</dbReference>
<evidence type="ECO:0000256" key="7">
    <source>
        <dbReference type="ARBA" id="ARBA00022840"/>
    </source>
</evidence>
<evidence type="ECO:0000256" key="1">
    <source>
        <dbReference type="ARBA" id="ARBA00022722"/>
    </source>
</evidence>
<dbReference type="InterPro" id="IPR014017">
    <property type="entry name" value="DNA_helicase_UvrD-like_C"/>
</dbReference>
<evidence type="ECO:0000256" key="4">
    <source>
        <dbReference type="ARBA" id="ARBA00022801"/>
    </source>
</evidence>
<evidence type="ECO:0000259" key="15">
    <source>
        <dbReference type="PROSITE" id="PS51198"/>
    </source>
</evidence>
<dbReference type="GO" id="GO:0033202">
    <property type="term" value="C:DNA helicase complex"/>
    <property type="evidence" value="ECO:0007669"/>
    <property type="project" value="TreeGrafter"/>
</dbReference>
<evidence type="ECO:0000256" key="14">
    <source>
        <dbReference type="PROSITE-ProRule" id="PRU00560"/>
    </source>
</evidence>
<dbReference type="PANTHER" id="PTHR11070">
    <property type="entry name" value="UVRD / RECB / PCRA DNA HELICASE FAMILY MEMBER"/>
    <property type="match status" value="1"/>
</dbReference>
<keyword evidence="5 14" id="KW-0347">Helicase</keyword>
<keyword evidence="4 14" id="KW-0378">Hydrolase</keyword>
<organism evidence="17 18">
    <name type="scientific">Hyella patelloides LEGE 07179</name>
    <dbReference type="NCBI Taxonomy" id="945734"/>
    <lineage>
        <taxon>Bacteria</taxon>
        <taxon>Bacillati</taxon>
        <taxon>Cyanobacteriota</taxon>
        <taxon>Cyanophyceae</taxon>
        <taxon>Pleurocapsales</taxon>
        <taxon>Hyellaceae</taxon>
        <taxon>Hyella</taxon>
    </lineage>
</organism>
<reference evidence="17 18" key="1">
    <citation type="submission" date="2019-01" db="EMBL/GenBank/DDBJ databases">
        <authorList>
            <person name="Brito A."/>
        </authorList>
    </citation>
    <scope>NUCLEOTIDE SEQUENCE [LARGE SCALE GENOMIC DNA]</scope>
    <source>
        <strain evidence="17">1</strain>
    </source>
</reference>
<evidence type="ECO:0000256" key="11">
    <source>
        <dbReference type="ARBA" id="ARBA00034617"/>
    </source>
</evidence>
<accession>A0A563VRQ5</accession>
<feature type="binding site" evidence="14">
    <location>
        <begin position="21"/>
        <end position="28"/>
    </location>
    <ligand>
        <name>ATP</name>
        <dbReference type="ChEBI" id="CHEBI:30616"/>
    </ligand>
</feature>
<evidence type="ECO:0000256" key="8">
    <source>
        <dbReference type="ARBA" id="ARBA00023125"/>
    </source>
</evidence>
<dbReference type="Gene3D" id="3.40.50.300">
    <property type="entry name" value="P-loop containing nucleotide triphosphate hydrolases"/>
    <property type="match status" value="4"/>
</dbReference>
<dbReference type="GO" id="GO:0005524">
    <property type="term" value="F:ATP binding"/>
    <property type="evidence" value="ECO:0007669"/>
    <property type="project" value="UniProtKB-UniRule"/>
</dbReference>
<keyword evidence="18" id="KW-1185">Reference proteome</keyword>
<evidence type="ECO:0000313" key="17">
    <source>
        <dbReference type="EMBL" id="VEP14101.1"/>
    </source>
</evidence>
<dbReference type="SUPFAM" id="SSF52980">
    <property type="entry name" value="Restriction endonuclease-like"/>
    <property type="match status" value="1"/>
</dbReference>
<dbReference type="RefSeq" id="WP_144872389.1">
    <property type="nucleotide sequence ID" value="NZ_LR213984.1"/>
</dbReference>
<evidence type="ECO:0000256" key="5">
    <source>
        <dbReference type="ARBA" id="ARBA00022806"/>
    </source>
</evidence>
<keyword evidence="3" id="KW-0227">DNA damage</keyword>
<keyword evidence="1" id="KW-0540">Nuclease</keyword>
<dbReference type="OrthoDB" id="9810135at2"/>